<reference evidence="2" key="2">
    <citation type="submission" date="2015-01" db="EMBL/GenBank/DDBJ databases">
        <title>Evolutionary Origins and Diversification of the Mycorrhizal Mutualists.</title>
        <authorList>
            <consortium name="DOE Joint Genome Institute"/>
            <consortium name="Mycorrhizal Genomics Consortium"/>
            <person name="Kohler A."/>
            <person name="Kuo A."/>
            <person name="Nagy L.G."/>
            <person name="Floudas D."/>
            <person name="Copeland A."/>
            <person name="Barry K.W."/>
            <person name="Cichocki N."/>
            <person name="Veneault-Fourrey C."/>
            <person name="LaButti K."/>
            <person name="Lindquist E.A."/>
            <person name="Lipzen A."/>
            <person name="Lundell T."/>
            <person name="Morin E."/>
            <person name="Murat C."/>
            <person name="Riley R."/>
            <person name="Ohm R."/>
            <person name="Sun H."/>
            <person name="Tunlid A."/>
            <person name="Henrissat B."/>
            <person name="Grigoriev I.V."/>
            <person name="Hibbett D.S."/>
            <person name="Martin F."/>
        </authorList>
    </citation>
    <scope>NUCLEOTIDE SEQUENCE [LARGE SCALE GENOMIC DNA]</scope>
    <source>
        <strain evidence="2">F 1598</strain>
    </source>
</reference>
<gene>
    <name evidence="1" type="ORF">PILCRDRAFT_726129</name>
</gene>
<accession>A0A0C3EZY8</accession>
<dbReference type="AlphaFoldDB" id="A0A0C3EZY8"/>
<dbReference type="HOGENOM" id="CLU_2184973_0_0_1"/>
<evidence type="ECO:0000313" key="1">
    <source>
        <dbReference type="EMBL" id="KIM73489.1"/>
    </source>
</evidence>
<organism evidence="1 2">
    <name type="scientific">Piloderma croceum (strain F 1598)</name>
    <dbReference type="NCBI Taxonomy" id="765440"/>
    <lineage>
        <taxon>Eukaryota</taxon>
        <taxon>Fungi</taxon>
        <taxon>Dikarya</taxon>
        <taxon>Basidiomycota</taxon>
        <taxon>Agaricomycotina</taxon>
        <taxon>Agaricomycetes</taxon>
        <taxon>Agaricomycetidae</taxon>
        <taxon>Atheliales</taxon>
        <taxon>Atheliaceae</taxon>
        <taxon>Piloderma</taxon>
    </lineage>
</organism>
<dbReference type="EMBL" id="KN833080">
    <property type="protein sequence ID" value="KIM73489.1"/>
    <property type="molecule type" value="Genomic_DNA"/>
</dbReference>
<proteinExistence type="predicted"/>
<reference evidence="1 2" key="1">
    <citation type="submission" date="2014-04" db="EMBL/GenBank/DDBJ databases">
        <authorList>
            <consortium name="DOE Joint Genome Institute"/>
            <person name="Kuo A."/>
            <person name="Tarkka M."/>
            <person name="Buscot F."/>
            <person name="Kohler A."/>
            <person name="Nagy L.G."/>
            <person name="Floudas D."/>
            <person name="Copeland A."/>
            <person name="Barry K.W."/>
            <person name="Cichocki N."/>
            <person name="Veneault-Fourrey C."/>
            <person name="LaButti K."/>
            <person name="Lindquist E.A."/>
            <person name="Lipzen A."/>
            <person name="Lundell T."/>
            <person name="Morin E."/>
            <person name="Murat C."/>
            <person name="Sun H."/>
            <person name="Tunlid A."/>
            <person name="Henrissat B."/>
            <person name="Grigoriev I.V."/>
            <person name="Hibbett D.S."/>
            <person name="Martin F."/>
            <person name="Nordberg H.P."/>
            <person name="Cantor M.N."/>
            <person name="Hua S.X."/>
        </authorList>
    </citation>
    <scope>NUCLEOTIDE SEQUENCE [LARGE SCALE GENOMIC DNA]</scope>
    <source>
        <strain evidence="1 2">F 1598</strain>
    </source>
</reference>
<protein>
    <submittedName>
        <fullName evidence="1">Uncharacterized protein</fullName>
    </submittedName>
</protein>
<dbReference type="InParanoid" id="A0A0C3EZY8"/>
<dbReference type="Proteomes" id="UP000054166">
    <property type="component" value="Unassembled WGS sequence"/>
</dbReference>
<keyword evidence="2" id="KW-1185">Reference proteome</keyword>
<sequence length="109" mass="12703">MFKPKLSRLNISVTTSKPPAFANPHLLLHQSRIVGEVGIRGGDHHQQQYYDHPLITSRWWQRCLSSAPHGGRSADDRCNEEIKLRQRCRARETNIMHVVRRGQRNGKRR</sequence>
<name>A0A0C3EZY8_PILCF</name>
<evidence type="ECO:0000313" key="2">
    <source>
        <dbReference type="Proteomes" id="UP000054166"/>
    </source>
</evidence>